<dbReference type="PANTHER" id="PTHR30055">
    <property type="entry name" value="HTH-TYPE TRANSCRIPTIONAL REGULATOR RUTR"/>
    <property type="match status" value="1"/>
</dbReference>
<dbReference type="Pfam" id="PF16859">
    <property type="entry name" value="TetR_C_11"/>
    <property type="match status" value="1"/>
</dbReference>
<accession>A0A2Z5G830</accession>
<sequence>MITHGRQRSQRSETLILRAVGRLLAKDGYAALSIEGVAREAGVGKATIYRWWSGKAHLVLDYYCAAPSPVPTPDSGALEPDLNTFLNDTFKALTSTHAGATMASLMAESQTNPEFGAELRERFISTRREALRSILQAGQKRREIAADTDLDVTIDLLYGAMWYRLLNRHAPLDARFATRLIRQILGGIRGSDAAPLSAILSFNRKESQHGEER</sequence>
<dbReference type="Proteomes" id="UP000253606">
    <property type="component" value="Chromosome"/>
</dbReference>
<evidence type="ECO:0000259" key="5">
    <source>
        <dbReference type="PROSITE" id="PS50977"/>
    </source>
</evidence>
<dbReference type="InterPro" id="IPR009057">
    <property type="entry name" value="Homeodomain-like_sf"/>
</dbReference>
<dbReference type="Pfam" id="PF00440">
    <property type="entry name" value="TetR_N"/>
    <property type="match status" value="1"/>
</dbReference>
<feature type="DNA-binding region" description="H-T-H motif" evidence="4">
    <location>
        <begin position="33"/>
        <end position="52"/>
    </location>
</feature>
<dbReference type="PROSITE" id="PS50977">
    <property type="entry name" value="HTH_TETR_2"/>
    <property type="match status" value="1"/>
</dbReference>
<dbReference type="GO" id="GO:0003700">
    <property type="term" value="F:DNA-binding transcription factor activity"/>
    <property type="evidence" value="ECO:0007669"/>
    <property type="project" value="TreeGrafter"/>
</dbReference>
<dbReference type="SUPFAM" id="SSF46689">
    <property type="entry name" value="Homeodomain-like"/>
    <property type="match status" value="1"/>
</dbReference>
<reference evidence="6 7" key="1">
    <citation type="journal article" date="2018" name="Front. Microbiol.">
        <title>Hydrolytic Capabilities as a Key to Environmental Success: Chitinolytic and Cellulolytic Acidobacteria From Acidic Sub-arctic Soils and Boreal Peatlands.</title>
        <authorList>
            <person name="Belova S.E."/>
            <person name="Ravin N.V."/>
            <person name="Pankratov T.A."/>
            <person name="Rakitin A.L."/>
            <person name="Ivanova A.A."/>
            <person name="Beletsky A.V."/>
            <person name="Mardanov A.V."/>
            <person name="Sinninghe Damste J.S."/>
            <person name="Dedysh S.N."/>
        </authorList>
    </citation>
    <scope>NUCLEOTIDE SEQUENCE [LARGE SCALE GENOMIC DNA]</scope>
    <source>
        <strain evidence="6 7">SBC82</strain>
    </source>
</reference>
<keyword evidence="2 4" id="KW-0238">DNA-binding</keyword>
<dbReference type="PANTHER" id="PTHR30055:SF148">
    <property type="entry name" value="TETR-FAMILY TRANSCRIPTIONAL REGULATOR"/>
    <property type="match status" value="1"/>
</dbReference>
<organism evidence="6 7">
    <name type="scientific">Acidisarcina polymorpha</name>
    <dbReference type="NCBI Taxonomy" id="2211140"/>
    <lineage>
        <taxon>Bacteria</taxon>
        <taxon>Pseudomonadati</taxon>
        <taxon>Acidobacteriota</taxon>
        <taxon>Terriglobia</taxon>
        <taxon>Terriglobales</taxon>
        <taxon>Acidobacteriaceae</taxon>
        <taxon>Acidisarcina</taxon>
    </lineage>
</organism>
<evidence type="ECO:0000256" key="2">
    <source>
        <dbReference type="ARBA" id="ARBA00023125"/>
    </source>
</evidence>
<keyword evidence="7" id="KW-1185">Reference proteome</keyword>
<dbReference type="Gene3D" id="1.10.357.10">
    <property type="entry name" value="Tetracycline Repressor, domain 2"/>
    <property type="match status" value="1"/>
</dbReference>
<dbReference type="AlphaFoldDB" id="A0A2Z5G830"/>
<protein>
    <submittedName>
        <fullName evidence="6">Transcriptional regulator, TetR family</fullName>
    </submittedName>
</protein>
<dbReference type="InterPro" id="IPR050109">
    <property type="entry name" value="HTH-type_TetR-like_transc_reg"/>
</dbReference>
<proteinExistence type="predicted"/>
<evidence type="ECO:0000313" key="6">
    <source>
        <dbReference type="EMBL" id="AXC15201.1"/>
    </source>
</evidence>
<dbReference type="InterPro" id="IPR011075">
    <property type="entry name" value="TetR_C"/>
</dbReference>
<gene>
    <name evidence="6" type="ORF">ACPOL_5957</name>
</gene>
<dbReference type="EMBL" id="CP030840">
    <property type="protein sequence ID" value="AXC15201.1"/>
    <property type="molecule type" value="Genomic_DNA"/>
</dbReference>
<evidence type="ECO:0000313" key="7">
    <source>
        <dbReference type="Proteomes" id="UP000253606"/>
    </source>
</evidence>
<name>A0A2Z5G830_9BACT</name>
<dbReference type="GO" id="GO:0000976">
    <property type="term" value="F:transcription cis-regulatory region binding"/>
    <property type="evidence" value="ECO:0007669"/>
    <property type="project" value="TreeGrafter"/>
</dbReference>
<dbReference type="SUPFAM" id="SSF48498">
    <property type="entry name" value="Tetracyclin repressor-like, C-terminal domain"/>
    <property type="match status" value="1"/>
</dbReference>
<feature type="domain" description="HTH tetR-type" evidence="5">
    <location>
        <begin position="10"/>
        <end position="70"/>
    </location>
</feature>
<evidence type="ECO:0000256" key="3">
    <source>
        <dbReference type="ARBA" id="ARBA00023163"/>
    </source>
</evidence>
<dbReference type="InterPro" id="IPR001647">
    <property type="entry name" value="HTH_TetR"/>
</dbReference>
<dbReference type="InterPro" id="IPR036271">
    <property type="entry name" value="Tet_transcr_reg_TetR-rel_C_sf"/>
</dbReference>
<keyword evidence="3" id="KW-0804">Transcription</keyword>
<dbReference type="Gene3D" id="1.10.10.60">
    <property type="entry name" value="Homeodomain-like"/>
    <property type="match status" value="1"/>
</dbReference>
<dbReference type="KEGG" id="abas:ACPOL_5957"/>
<evidence type="ECO:0000256" key="4">
    <source>
        <dbReference type="PROSITE-ProRule" id="PRU00335"/>
    </source>
</evidence>
<evidence type="ECO:0000256" key="1">
    <source>
        <dbReference type="ARBA" id="ARBA00023015"/>
    </source>
</evidence>
<dbReference type="PRINTS" id="PR00455">
    <property type="entry name" value="HTHTETR"/>
</dbReference>
<keyword evidence="1" id="KW-0805">Transcription regulation</keyword>